<dbReference type="OrthoDB" id="5998304at2"/>
<feature type="transmembrane region" description="Helical" evidence="6">
    <location>
        <begin position="226"/>
        <end position="247"/>
    </location>
</feature>
<keyword evidence="4 6" id="KW-1133">Transmembrane helix</keyword>
<feature type="transmembrane region" description="Helical" evidence="6">
    <location>
        <begin position="29"/>
        <end position="50"/>
    </location>
</feature>
<reference evidence="8" key="1">
    <citation type="submission" date="2016-10" db="EMBL/GenBank/DDBJ databases">
        <authorList>
            <person name="Varghese N."/>
            <person name="Submissions S."/>
        </authorList>
    </citation>
    <scope>NUCLEOTIDE SEQUENCE [LARGE SCALE GENOMIC DNA]</scope>
    <source>
        <strain evidence="8">DSM 27981</strain>
    </source>
</reference>
<comment type="subcellular location">
    <subcellularLocation>
        <location evidence="1">Cell membrane</location>
        <topology evidence="1">Multi-pass membrane protein</topology>
    </subcellularLocation>
</comment>
<dbReference type="EMBL" id="FONX01000008">
    <property type="protein sequence ID" value="SFE95185.1"/>
    <property type="molecule type" value="Genomic_DNA"/>
</dbReference>
<organism evidence="7 8">
    <name type="scientific">Paracidovorax wautersii</name>
    <dbReference type="NCBI Taxonomy" id="1177982"/>
    <lineage>
        <taxon>Bacteria</taxon>
        <taxon>Pseudomonadati</taxon>
        <taxon>Pseudomonadota</taxon>
        <taxon>Betaproteobacteria</taxon>
        <taxon>Burkholderiales</taxon>
        <taxon>Comamonadaceae</taxon>
        <taxon>Paracidovorax</taxon>
    </lineage>
</organism>
<evidence type="ECO:0000256" key="1">
    <source>
        <dbReference type="ARBA" id="ARBA00004651"/>
    </source>
</evidence>
<proteinExistence type="predicted"/>
<feature type="transmembrane region" description="Helical" evidence="6">
    <location>
        <begin position="278"/>
        <end position="295"/>
    </location>
</feature>
<feature type="transmembrane region" description="Helical" evidence="6">
    <location>
        <begin position="307"/>
        <end position="328"/>
    </location>
</feature>
<gene>
    <name evidence="7" type="ORF">SAMN04489711_10847</name>
</gene>
<evidence type="ECO:0000256" key="6">
    <source>
        <dbReference type="SAM" id="Phobius"/>
    </source>
</evidence>
<dbReference type="RefSeq" id="WP_092939999.1">
    <property type="nucleotide sequence ID" value="NZ_FONX01000008.1"/>
</dbReference>
<evidence type="ECO:0000256" key="3">
    <source>
        <dbReference type="ARBA" id="ARBA00022692"/>
    </source>
</evidence>
<feature type="transmembrane region" description="Helical" evidence="6">
    <location>
        <begin position="253"/>
        <end position="271"/>
    </location>
</feature>
<accession>A0A1I2EQU9</accession>
<keyword evidence="3 6" id="KW-0812">Transmembrane</keyword>
<keyword evidence="2" id="KW-1003">Cell membrane</keyword>
<feature type="transmembrane region" description="Helical" evidence="6">
    <location>
        <begin position="108"/>
        <end position="128"/>
    </location>
</feature>
<dbReference type="InterPro" id="IPR022791">
    <property type="entry name" value="L-PG_synthase/AglD"/>
</dbReference>
<keyword evidence="5 6" id="KW-0472">Membrane</keyword>
<sequence length="341" mass="36468">MARNAAATADAGTVPAPHSRWARLRGQPWWPWLITAVTGAFAAFVLYLLWSQGRRVDWPAVWQSLRALPLGVVAPAAALAWSSHLLYATFDLFGRYYTRHGLPVPRTLGITLIAYPFTLNLGSLIGGATTRYRLYSRQGVGVAAIGQIVVLSIITNWLGYFVLAGAVFWAWTPQLPAGWAVGGAQLHWMGLALAAITAGYLALCIGRGGRPITVRGHDFPLPHWSAGLLQVVASCLNWMLMAGALWMLTQRQAPYAAALATVLLGAIAGLISRIPAGLGVLEAVATAVLSAYMPPAQALAAVLAYRMLYFFAPLGVAVLAFGATELLWKRRQPAAATTRSG</sequence>
<dbReference type="Proteomes" id="UP000199119">
    <property type="component" value="Unassembled WGS sequence"/>
</dbReference>
<feature type="transmembrane region" description="Helical" evidence="6">
    <location>
        <begin position="186"/>
        <end position="205"/>
    </location>
</feature>
<dbReference type="Pfam" id="PF03706">
    <property type="entry name" value="LPG_synthase_TM"/>
    <property type="match status" value="1"/>
</dbReference>
<keyword evidence="8" id="KW-1185">Reference proteome</keyword>
<feature type="transmembrane region" description="Helical" evidence="6">
    <location>
        <begin position="140"/>
        <end position="171"/>
    </location>
</feature>
<evidence type="ECO:0000313" key="8">
    <source>
        <dbReference type="Proteomes" id="UP000199119"/>
    </source>
</evidence>
<evidence type="ECO:0000256" key="2">
    <source>
        <dbReference type="ARBA" id="ARBA00022475"/>
    </source>
</evidence>
<evidence type="ECO:0000313" key="7">
    <source>
        <dbReference type="EMBL" id="SFE95185.1"/>
    </source>
</evidence>
<evidence type="ECO:0000256" key="5">
    <source>
        <dbReference type="ARBA" id="ARBA00023136"/>
    </source>
</evidence>
<dbReference type="AlphaFoldDB" id="A0A1I2EQU9"/>
<evidence type="ECO:0000256" key="4">
    <source>
        <dbReference type="ARBA" id="ARBA00022989"/>
    </source>
</evidence>
<dbReference type="GO" id="GO:0005886">
    <property type="term" value="C:plasma membrane"/>
    <property type="evidence" value="ECO:0007669"/>
    <property type="project" value="UniProtKB-SubCell"/>
</dbReference>
<evidence type="ECO:0008006" key="9">
    <source>
        <dbReference type="Google" id="ProtNLM"/>
    </source>
</evidence>
<dbReference type="STRING" id="1177982.SAMN04489711_10847"/>
<protein>
    <recommendedName>
        <fullName evidence="9">Lysylphosphatidylglycerol synthase TM region</fullName>
    </recommendedName>
</protein>
<feature type="transmembrane region" description="Helical" evidence="6">
    <location>
        <begin position="70"/>
        <end position="88"/>
    </location>
</feature>
<name>A0A1I2EQU9_9BURK</name>